<name>A0ACB8IMY7_CITSI</name>
<dbReference type="Proteomes" id="UP000829398">
    <property type="component" value="Chromosome 8"/>
</dbReference>
<evidence type="ECO:0000313" key="1">
    <source>
        <dbReference type="EMBL" id="KAH9698310.1"/>
    </source>
</evidence>
<comment type="caution">
    <text evidence="1">The sequence shown here is derived from an EMBL/GenBank/DDBJ whole genome shotgun (WGS) entry which is preliminary data.</text>
</comment>
<evidence type="ECO:0000313" key="2">
    <source>
        <dbReference type="Proteomes" id="UP000829398"/>
    </source>
</evidence>
<proteinExistence type="predicted"/>
<reference evidence="2" key="1">
    <citation type="journal article" date="2023" name="Hortic. Res.">
        <title>A chromosome-level phased genome enabling allele-level studies in sweet orange: a case study on citrus Huanglongbing tolerance.</title>
        <authorList>
            <person name="Wu B."/>
            <person name="Yu Q."/>
            <person name="Deng Z."/>
            <person name="Duan Y."/>
            <person name="Luo F."/>
            <person name="Gmitter F. Jr."/>
        </authorList>
    </citation>
    <scope>NUCLEOTIDE SEQUENCE [LARGE SCALE GENOMIC DNA]</scope>
    <source>
        <strain evidence="2">cv. Valencia</strain>
    </source>
</reference>
<keyword evidence="2" id="KW-1185">Reference proteome</keyword>
<accession>A0ACB8IMY7</accession>
<organism evidence="1 2">
    <name type="scientific">Citrus sinensis</name>
    <name type="common">Sweet orange</name>
    <name type="synonym">Citrus aurantium var. sinensis</name>
    <dbReference type="NCBI Taxonomy" id="2711"/>
    <lineage>
        <taxon>Eukaryota</taxon>
        <taxon>Viridiplantae</taxon>
        <taxon>Streptophyta</taxon>
        <taxon>Embryophyta</taxon>
        <taxon>Tracheophyta</taxon>
        <taxon>Spermatophyta</taxon>
        <taxon>Magnoliopsida</taxon>
        <taxon>eudicotyledons</taxon>
        <taxon>Gunneridae</taxon>
        <taxon>Pentapetalae</taxon>
        <taxon>rosids</taxon>
        <taxon>malvids</taxon>
        <taxon>Sapindales</taxon>
        <taxon>Rutaceae</taxon>
        <taxon>Aurantioideae</taxon>
        <taxon>Citrus</taxon>
    </lineage>
</organism>
<sequence length="628" mass="69348">MAKKTGKKIKDQGSSINQSKKKIVKALKIVKKKLNIKASAVPSDGPSSESKLPDVTPTTVMTSSIVARGNEGASRRNPETEIAEQTSGFIFMCNGKTKSECYRYRVFGLPTGKLKLVEKIKPGSTLFLFDFDLKLLYGVYIATSEGELGLEPTAFSGRFPAQVKFRIFMECLPLPEKVFREAIKNDYQGSKFRQDLSGEQVKNLVALFRPICASASAAAANTLQNVASPHTSRALVVPERFQPRARLTSPHGSYLPGIHHGCAFQIPLYQSEKTIIYPPYDQYKSGACGGLVQPPAQLQLVVQQAAHPHPMDPYYLTEGHQPYVPENPGHQPYVPENPSTHILGPYGSSSDISGSMSDQTSKLFDCPINKSLNLWMTYVISYAMLVSLEGIPPNILALNSYRYRQNMEVVHRELVPGYEREYHTFLSAENKEIDQHSQNVVNCYSQNQPPAPALSHTLLQTNAQGEHSQNVVRYYSRNLAPASASLHALLHAYAQGENSQNTANYYNQNLPPASASSHDHLQTNAQGEHSQNMANYYCQNLLPAPALSQALLQTNAQGEHSQNTVNYYSQNLPPASASSHDLLHTSTQGENSQNMVNYYSPNVPPASAYHAPLQTDAQEGCYLSYQPH</sequence>
<dbReference type="EMBL" id="CM039177">
    <property type="protein sequence ID" value="KAH9698310.1"/>
    <property type="molecule type" value="Genomic_DNA"/>
</dbReference>
<gene>
    <name evidence="1" type="ORF">KPL71_023968</name>
</gene>
<protein>
    <submittedName>
        <fullName evidence="1">Uncharacterized protein</fullName>
    </submittedName>
</protein>